<dbReference type="GO" id="GO:0003824">
    <property type="term" value="F:catalytic activity"/>
    <property type="evidence" value="ECO:0007669"/>
    <property type="project" value="InterPro"/>
</dbReference>
<comment type="pathway">
    <text evidence="2">Glycan metabolism; osmoregulated periplasmic glucan (OPG) biosynthesis.</text>
</comment>
<dbReference type="InterPro" id="IPR011013">
    <property type="entry name" value="Gal_mutarotase_sf_dom"/>
</dbReference>
<comment type="caution">
    <text evidence="6">The sequence shown here is derived from an EMBL/GenBank/DDBJ whole genome shotgun (WGS) entry which is preliminary data.</text>
</comment>
<evidence type="ECO:0000259" key="5">
    <source>
        <dbReference type="Pfam" id="PF04349"/>
    </source>
</evidence>
<evidence type="ECO:0000313" key="6">
    <source>
        <dbReference type="EMBL" id="GGZ28973.1"/>
    </source>
</evidence>
<sequence length="486" mass="53566">MLAPARALSAPNFGFQTVIDLARKTARSPYVAPSSELPAELASLGYDAYRGIRFKPEHGPWKQAGLGYHLEFFHRGGLSRERIDIFEVHDGKALPFRYDAAQFTFDPRSATAPAGDIGYAGFRIHAHNVPGMDEMAVFLGASYFRSLATNQTYGLSGRGLALATASARGEEFPIFRSYWIVRPKAGDTSVQVYALLDSPSVSGAYAFKITPGTATVYDIQCTLFPRVTLDMVGIAPLTAMYLYGPADQGGFDDFRGAVHDADGLQLRTGSDEAIWRVLTNPPKPEESAFQDTGPKGFGLMQREQSQAVFEDYEARYDLRPSGYVTPKGDWGKGAVHLIELPSNTEGFDNIVAFWRPSAPLAPHRGHSYHYTVMWGSPSVDPQIQTIGRVVQTRTGKDINGYGRVFMVDFALKGIDPDTLTAVAESSAGTLSAVRLQTLNDRGVIRVWFHLELGHLQPEQAKIADLRLALHKDATALTETWMFRWTY</sequence>
<dbReference type="GO" id="GO:0051274">
    <property type="term" value="P:beta-glucan biosynthetic process"/>
    <property type="evidence" value="ECO:0007669"/>
    <property type="project" value="TreeGrafter"/>
</dbReference>
<accession>A0A918Q0Y4</accession>
<protein>
    <submittedName>
        <fullName evidence="6">Glucans biosynthesis protein G</fullName>
    </submittedName>
</protein>
<evidence type="ECO:0000256" key="3">
    <source>
        <dbReference type="ARBA" id="ARBA00009284"/>
    </source>
</evidence>
<dbReference type="SUPFAM" id="SSF81296">
    <property type="entry name" value="E set domains"/>
    <property type="match status" value="1"/>
</dbReference>
<feature type="domain" description="Glucan biosynthesis periplasmic MdoG C-terminal" evidence="5">
    <location>
        <begin position="13"/>
        <end position="484"/>
    </location>
</feature>
<dbReference type="Proteomes" id="UP000662572">
    <property type="component" value="Unassembled WGS sequence"/>
</dbReference>
<dbReference type="PANTHER" id="PTHR30504">
    <property type="entry name" value="GLUCANS BIOSYNTHESIS PROTEIN"/>
    <property type="match status" value="1"/>
</dbReference>
<dbReference type="InterPro" id="IPR014718">
    <property type="entry name" value="GH-type_carb-bd"/>
</dbReference>
<dbReference type="InterPro" id="IPR014438">
    <property type="entry name" value="Glucan_biosyn_MdoG/MdoD"/>
</dbReference>
<dbReference type="AlphaFoldDB" id="A0A918Q0Y4"/>
<reference evidence="6" key="2">
    <citation type="submission" date="2020-09" db="EMBL/GenBank/DDBJ databases">
        <authorList>
            <person name="Sun Q."/>
            <person name="Kim S."/>
        </authorList>
    </citation>
    <scope>NUCLEOTIDE SEQUENCE</scope>
    <source>
        <strain evidence="6">KCTC 32296</strain>
    </source>
</reference>
<comment type="similarity">
    <text evidence="3">Belongs to the OpgD/OpgG family.</text>
</comment>
<dbReference type="Pfam" id="PF04349">
    <property type="entry name" value="MdoG"/>
    <property type="match status" value="1"/>
</dbReference>
<dbReference type="InterPro" id="IPR007444">
    <property type="entry name" value="Glucan_biosyn_MdoG_C"/>
</dbReference>
<dbReference type="PIRSF" id="PIRSF006281">
    <property type="entry name" value="MdoG"/>
    <property type="match status" value="1"/>
</dbReference>
<dbReference type="GO" id="GO:0030246">
    <property type="term" value="F:carbohydrate binding"/>
    <property type="evidence" value="ECO:0007669"/>
    <property type="project" value="InterPro"/>
</dbReference>
<dbReference type="Gene3D" id="2.60.40.10">
    <property type="entry name" value="Immunoglobulins"/>
    <property type="match status" value="1"/>
</dbReference>
<keyword evidence="4" id="KW-0574">Periplasm</keyword>
<dbReference type="PANTHER" id="PTHR30504:SF2">
    <property type="entry name" value="GLUCANS BIOSYNTHESIS PROTEIN G"/>
    <property type="match status" value="1"/>
</dbReference>
<dbReference type="InterPro" id="IPR013783">
    <property type="entry name" value="Ig-like_fold"/>
</dbReference>
<evidence type="ECO:0000256" key="4">
    <source>
        <dbReference type="ARBA" id="ARBA00022764"/>
    </source>
</evidence>
<dbReference type="Gene3D" id="2.70.98.10">
    <property type="match status" value="1"/>
</dbReference>
<keyword evidence="7" id="KW-1185">Reference proteome</keyword>
<reference evidence="6" key="1">
    <citation type="journal article" date="2014" name="Int. J. Syst. Evol. Microbiol.">
        <title>Complete genome sequence of Corynebacterium casei LMG S-19264T (=DSM 44701T), isolated from a smear-ripened cheese.</title>
        <authorList>
            <consortium name="US DOE Joint Genome Institute (JGI-PGF)"/>
            <person name="Walter F."/>
            <person name="Albersmeier A."/>
            <person name="Kalinowski J."/>
            <person name="Ruckert C."/>
        </authorList>
    </citation>
    <scope>NUCLEOTIDE SEQUENCE</scope>
    <source>
        <strain evidence="6">KCTC 32296</strain>
    </source>
</reference>
<proteinExistence type="inferred from homology"/>
<dbReference type="SUPFAM" id="SSF74650">
    <property type="entry name" value="Galactose mutarotase-like"/>
    <property type="match status" value="1"/>
</dbReference>
<organism evidence="6 7">
    <name type="scientific">Asticcacaulis endophyticus</name>
    <dbReference type="NCBI Taxonomy" id="1395890"/>
    <lineage>
        <taxon>Bacteria</taxon>
        <taxon>Pseudomonadati</taxon>
        <taxon>Pseudomonadota</taxon>
        <taxon>Alphaproteobacteria</taxon>
        <taxon>Caulobacterales</taxon>
        <taxon>Caulobacteraceae</taxon>
        <taxon>Asticcacaulis</taxon>
    </lineage>
</organism>
<dbReference type="GO" id="GO:0030288">
    <property type="term" value="C:outer membrane-bounded periplasmic space"/>
    <property type="evidence" value="ECO:0007669"/>
    <property type="project" value="TreeGrafter"/>
</dbReference>
<evidence type="ECO:0000256" key="2">
    <source>
        <dbReference type="ARBA" id="ARBA00005001"/>
    </source>
</evidence>
<dbReference type="InterPro" id="IPR014756">
    <property type="entry name" value="Ig_E-set"/>
</dbReference>
<evidence type="ECO:0000313" key="7">
    <source>
        <dbReference type="Proteomes" id="UP000662572"/>
    </source>
</evidence>
<gene>
    <name evidence="6" type="primary">opgG</name>
    <name evidence="6" type="ORF">GCM10011273_13620</name>
</gene>
<evidence type="ECO:0000256" key="1">
    <source>
        <dbReference type="ARBA" id="ARBA00004418"/>
    </source>
</evidence>
<name>A0A918Q0Y4_9CAUL</name>
<comment type="subcellular location">
    <subcellularLocation>
        <location evidence="1">Periplasm</location>
    </subcellularLocation>
</comment>
<dbReference type="EMBL" id="BMZB01000001">
    <property type="protein sequence ID" value="GGZ28973.1"/>
    <property type="molecule type" value="Genomic_DNA"/>
</dbReference>